<feature type="transmembrane region" description="Helical" evidence="7">
    <location>
        <begin position="123"/>
        <end position="140"/>
    </location>
</feature>
<keyword evidence="3" id="KW-1003">Cell membrane</keyword>
<evidence type="ECO:0000256" key="4">
    <source>
        <dbReference type="ARBA" id="ARBA00022692"/>
    </source>
</evidence>
<keyword evidence="4 7" id="KW-0812">Transmembrane</keyword>
<comment type="similarity">
    <text evidence="7">Belongs to the binding-protein-dependent transport system permease family.</text>
</comment>
<dbReference type="InterPro" id="IPR035906">
    <property type="entry name" value="MetI-like_sf"/>
</dbReference>
<evidence type="ECO:0000256" key="5">
    <source>
        <dbReference type="ARBA" id="ARBA00022989"/>
    </source>
</evidence>
<dbReference type="InterPro" id="IPR050366">
    <property type="entry name" value="BP-dependent_transpt_permease"/>
</dbReference>
<accession>A0ABX6IP99</accession>
<reference evidence="9" key="1">
    <citation type="journal article" date="2021" name="Nat. Microbiol.">
        <title>Cocultivation of an ultrasmall environmental parasitic bacterium with lytic ability against bacteria associated with wastewater foams.</title>
        <authorList>
            <person name="Batinovic S."/>
            <person name="Rose J.J.A."/>
            <person name="Ratcliffe J."/>
            <person name="Seviour R.J."/>
            <person name="Petrovski S."/>
        </authorList>
    </citation>
    <scope>NUCLEOTIDE SEQUENCE</scope>
    <source>
        <strain evidence="9">CON9</strain>
    </source>
</reference>
<sequence>MSDRTAVTDQARRPRPRRIGLWCALAVLIGLVLYAFAVPLFVDHDTRIVDYTIAGVAPSADHPLGTDPAGRDLFIRVALGLRLSLTIALIVAVASTVLGTAVGVIAGFVGGAVDQVLMRTSDTVNALPHLILSLVIVAMFRGSVPAIIVALVLSHWVTTARIIRAQTLSMRNSEVIASAWLSGMGRGQIIRHHLVPAALGQALISVLLLVPHAVWHESTFSFLGIGLPPHEPSLGTLLSDAEGGLLLGQWWLLVFPGGALIAAVLAVGVAGRALTARITGAEVRWPRNVARKPGPSGPG</sequence>
<comment type="subcellular location">
    <subcellularLocation>
        <location evidence="1 7">Cell membrane</location>
        <topology evidence="1 7">Multi-pass membrane protein</topology>
    </subcellularLocation>
</comment>
<dbReference type="RefSeq" id="WP_213245211.1">
    <property type="nucleotide sequence ID" value="NZ_CP045806.1"/>
</dbReference>
<keyword evidence="6 7" id="KW-0472">Membrane</keyword>
<proteinExistence type="inferred from homology"/>
<evidence type="ECO:0000256" key="7">
    <source>
        <dbReference type="RuleBase" id="RU363032"/>
    </source>
</evidence>
<evidence type="ECO:0000256" key="2">
    <source>
        <dbReference type="ARBA" id="ARBA00022448"/>
    </source>
</evidence>
<feature type="transmembrane region" description="Helical" evidence="7">
    <location>
        <begin position="250"/>
        <end position="270"/>
    </location>
</feature>
<dbReference type="CDD" id="cd06261">
    <property type="entry name" value="TM_PBP2"/>
    <property type="match status" value="1"/>
</dbReference>
<keyword evidence="5 7" id="KW-1133">Transmembrane helix</keyword>
<keyword evidence="2 7" id="KW-0813">Transport</keyword>
<gene>
    <name evidence="9" type="ORF">GII31_20610</name>
</gene>
<evidence type="ECO:0000313" key="9">
    <source>
        <dbReference type="EMBL" id="QHN36941.1"/>
    </source>
</evidence>
<feature type="transmembrane region" description="Helical" evidence="7">
    <location>
        <begin position="87"/>
        <end position="111"/>
    </location>
</feature>
<organism evidence="9 10">
    <name type="scientific">Gordonia pseudamarae</name>
    <dbReference type="NCBI Taxonomy" id="2831662"/>
    <lineage>
        <taxon>Bacteria</taxon>
        <taxon>Bacillati</taxon>
        <taxon>Actinomycetota</taxon>
        <taxon>Actinomycetes</taxon>
        <taxon>Mycobacteriales</taxon>
        <taxon>Gordoniaceae</taxon>
        <taxon>Gordonia</taxon>
    </lineage>
</organism>
<dbReference type="InterPro" id="IPR000515">
    <property type="entry name" value="MetI-like"/>
</dbReference>
<protein>
    <submittedName>
        <fullName evidence="9">ABC transporter permease subunit</fullName>
    </submittedName>
</protein>
<dbReference type="Gene3D" id="1.10.3720.10">
    <property type="entry name" value="MetI-like"/>
    <property type="match status" value="1"/>
</dbReference>
<evidence type="ECO:0000256" key="3">
    <source>
        <dbReference type="ARBA" id="ARBA00022475"/>
    </source>
</evidence>
<feature type="transmembrane region" description="Helical" evidence="7">
    <location>
        <begin position="21"/>
        <end position="42"/>
    </location>
</feature>
<dbReference type="Proteomes" id="UP001059836">
    <property type="component" value="Chromosome"/>
</dbReference>
<name>A0ABX6IP99_9ACTN</name>
<dbReference type="PANTHER" id="PTHR43386:SF23">
    <property type="entry name" value="ABC TRANSPORTER"/>
    <property type="match status" value="1"/>
</dbReference>
<dbReference type="SUPFAM" id="SSF161098">
    <property type="entry name" value="MetI-like"/>
    <property type="match status" value="1"/>
</dbReference>
<feature type="transmembrane region" description="Helical" evidence="7">
    <location>
        <begin position="194"/>
        <end position="214"/>
    </location>
</feature>
<keyword evidence="10" id="KW-1185">Reference proteome</keyword>
<dbReference type="Pfam" id="PF00528">
    <property type="entry name" value="BPD_transp_1"/>
    <property type="match status" value="1"/>
</dbReference>
<dbReference type="PROSITE" id="PS50928">
    <property type="entry name" value="ABC_TM1"/>
    <property type="match status" value="1"/>
</dbReference>
<evidence type="ECO:0000259" key="8">
    <source>
        <dbReference type="PROSITE" id="PS50928"/>
    </source>
</evidence>
<feature type="domain" description="ABC transmembrane type-1" evidence="8">
    <location>
        <begin position="81"/>
        <end position="271"/>
    </location>
</feature>
<evidence type="ECO:0000256" key="6">
    <source>
        <dbReference type="ARBA" id="ARBA00023136"/>
    </source>
</evidence>
<feature type="transmembrane region" description="Helical" evidence="7">
    <location>
        <begin position="146"/>
        <end position="163"/>
    </location>
</feature>
<dbReference type="EMBL" id="CP045809">
    <property type="protein sequence ID" value="QHN36941.1"/>
    <property type="molecule type" value="Genomic_DNA"/>
</dbReference>
<evidence type="ECO:0000256" key="1">
    <source>
        <dbReference type="ARBA" id="ARBA00004651"/>
    </source>
</evidence>
<evidence type="ECO:0000313" key="10">
    <source>
        <dbReference type="Proteomes" id="UP001059836"/>
    </source>
</evidence>
<dbReference type="PANTHER" id="PTHR43386">
    <property type="entry name" value="OLIGOPEPTIDE TRANSPORT SYSTEM PERMEASE PROTEIN APPC"/>
    <property type="match status" value="1"/>
</dbReference>